<dbReference type="Proteomes" id="UP000249557">
    <property type="component" value="Unassembled WGS sequence"/>
</dbReference>
<dbReference type="Gene3D" id="1.20.1560.10">
    <property type="entry name" value="ABC transporter type 1, transmembrane domain"/>
    <property type="match status" value="1"/>
</dbReference>
<feature type="transmembrane region" description="Helical" evidence="6">
    <location>
        <begin position="45"/>
        <end position="64"/>
    </location>
</feature>
<evidence type="ECO:0000313" key="8">
    <source>
        <dbReference type="Proteomes" id="UP000249557"/>
    </source>
</evidence>
<comment type="subcellular location">
    <subcellularLocation>
        <location evidence="1">Cell membrane</location>
        <topology evidence="1">Multi-pass membrane protein</topology>
    </subcellularLocation>
</comment>
<dbReference type="InterPro" id="IPR050835">
    <property type="entry name" value="ABC_transporter_sub-D"/>
</dbReference>
<keyword evidence="5 6" id="KW-0472">Membrane</keyword>
<keyword evidence="2" id="KW-0813">Transport</keyword>
<dbReference type="InterPro" id="IPR036640">
    <property type="entry name" value="ABC1_TM_sf"/>
</dbReference>
<keyword evidence="4 6" id="KW-1133">Transmembrane helix</keyword>
<evidence type="ECO:0000256" key="3">
    <source>
        <dbReference type="ARBA" id="ARBA00022692"/>
    </source>
</evidence>
<reference evidence="7 8" key="1">
    <citation type="submission" date="2017-08" db="EMBL/GenBank/DDBJ databases">
        <title>Infants hospitalized years apart are colonized by the same room-sourced microbial strains.</title>
        <authorList>
            <person name="Brooks B."/>
            <person name="Olm M.R."/>
            <person name="Firek B.A."/>
            <person name="Baker R."/>
            <person name="Thomas B.C."/>
            <person name="Morowitz M.J."/>
            <person name="Banfield J.F."/>
        </authorList>
    </citation>
    <scope>NUCLEOTIDE SEQUENCE [LARGE SCALE GENOMIC DNA]</scope>
    <source>
        <strain evidence="7">S2_018_000_R2_104</strain>
    </source>
</reference>
<dbReference type="SUPFAM" id="SSF90123">
    <property type="entry name" value="ABC transporter transmembrane region"/>
    <property type="match status" value="1"/>
</dbReference>
<accession>A0A2W4ZBH9</accession>
<dbReference type="EMBL" id="QFNK01000408">
    <property type="protein sequence ID" value="PZO77902.1"/>
    <property type="molecule type" value="Genomic_DNA"/>
</dbReference>
<dbReference type="PANTHER" id="PTHR11384:SF59">
    <property type="entry name" value="LYSOSOMAL COBALAMIN TRANSPORTER ABCD4"/>
    <property type="match status" value="1"/>
</dbReference>
<feature type="non-terminal residue" evidence="7">
    <location>
        <position position="1"/>
    </location>
</feature>
<feature type="non-terminal residue" evidence="7">
    <location>
        <position position="400"/>
    </location>
</feature>
<proteinExistence type="predicted"/>
<dbReference type="GO" id="GO:0005524">
    <property type="term" value="F:ATP binding"/>
    <property type="evidence" value="ECO:0007669"/>
    <property type="project" value="InterPro"/>
</dbReference>
<keyword evidence="3 6" id="KW-0812">Transmembrane</keyword>
<comment type="caution">
    <text evidence="7">The sequence shown here is derived from an EMBL/GenBank/DDBJ whole genome shotgun (WGS) entry which is preliminary data.</text>
</comment>
<sequence length="400" mass="43953">KRPFLPIKWRNYLMRDSALKTPVSDMQTATGLLTAYWRGDRRIEAFLYSGGILLLSGGIGYNAIQIGLQYAEVISNLYNYHHPDSLTPFETLSDSVWKAAGVTVLQTGMTVSRHLLSSTLNRKSSGWLREQLTGALLGDRNTAHHVRNYKVLNEKNQLENLKNVDQRTIDCTRDVQAATVGLTMGAVTAVSSLASGWSALLGISQPVGGLEFLGEYGTASLAFGAAALSVGVGTYVAYKIGKYISEASKNFQEGEATYRNGVSTMMRNAFYISASAGRFVEKRISRSQFKDADRAWHKNNLVTSGYMSFAGLYNPFSSHIVSYLPALANYISGEMALKEYLKTTSTVGSIMNSMEWVIDVMPAIATLRANVNRITDVTKAIHAVHDPKEFYSQTGISDFV</sequence>
<dbReference type="AlphaFoldDB" id="A0A2W4ZBH9"/>
<evidence type="ECO:0000313" key="7">
    <source>
        <dbReference type="EMBL" id="PZO77902.1"/>
    </source>
</evidence>
<evidence type="ECO:0000256" key="5">
    <source>
        <dbReference type="ARBA" id="ARBA00023136"/>
    </source>
</evidence>
<evidence type="ECO:0000256" key="4">
    <source>
        <dbReference type="ARBA" id="ARBA00022989"/>
    </source>
</evidence>
<evidence type="ECO:0000256" key="2">
    <source>
        <dbReference type="ARBA" id="ARBA00022448"/>
    </source>
</evidence>
<dbReference type="GO" id="GO:0005886">
    <property type="term" value="C:plasma membrane"/>
    <property type="evidence" value="ECO:0007669"/>
    <property type="project" value="UniProtKB-SubCell"/>
</dbReference>
<evidence type="ECO:0000256" key="6">
    <source>
        <dbReference type="SAM" id="Phobius"/>
    </source>
</evidence>
<dbReference type="PANTHER" id="PTHR11384">
    <property type="entry name" value="ATP-BINDING CASSETTE, SUB-FAMILY D MEMBER"/>
    <property type="match status" value="1"/>
</dbReference>
<name>A0A2W4ZBH9_9BACT</name>
<gene>
    <name evidence="7" type="ORF">DI626_12190</name>
</gene>
<organism evidence="7 8">
    <name type="scientific">Micavibrio aeruginosavorus</name>
    <dbReference type="NCBI Taxonomy" id="349221"/>
    <lineage>
        <taxon>Bacteria</taxon>
        <taxon>Pseudomonadati</taxon>
        <taxon>Bdellovibrionota</taxon>
        <taxon>Bdellovibrionia</taxon>
        <taxon>Bdellovibrionales</taxon>
        <taxon>Pseudobdellovibrionaceae</taxon>
        <taxon>Micavibrio</taxon>
    </lineage>
</organism>
<evidence type="ECO:0000256" key="1">
    <source>
        <dbReference type="ARBA" id="ARBA00004651"/>
    </source>
</evidence>
<protein>
    <submittedName>
        <fullName evidence="7">Uncharacterized protein</fullName>
    </submittedName>
</protein>